<dbReference type="GO" id="GO:0001733">
    <property type="term" value="F:galactosylceramide sulfotransferase activity"/>
    <property type="evidence" value="ECO:0007669"/>
    <property type="project" value="UniProtKB-EC"/>
</dbReference>
<comment type="similarity">
    <text evidence="2">Belongs to the galactose-3-O-sulfotransferase family.</text>
</comment>
<dbReference type="OrthoDB" id="514299at2759"/>
<dbReference type="AlphaFoldDB" id="A0A6J8E4M4"/>
<keyword evidence="4 11" id="KW-0812">Transmembrane</keyword>
<evidence type="ECO:0000256" key="3">
    <source>
        <dbReference type="ARBA" id="ARBA00022679"/>
    </source>
</evidence>
<keyword evidence="3 12" id="KW-0808">Transferase</keyword>
<feature type="compositionally biased region" description="Basic and acidic residues" evidence="10">
    <location>
        <begin position="398"/>
        <end position="410"/>
    </location>
</feature>
<dbReference type="InterPro" id="IPR009729">
    <property type="entry name" value="Gal-3-0_sulfotransfrase"/>
</dbReference>
<accession>A0A6J8E4M4</accession>
<dbReference type="PANTHER" id="PTHR14647:SF87">
    <property type="entry name" value="PUTATIVE-RELATED"/>
    <property type="match status" value="1"/>
</dbReference>
<evidence type="ECO:0000256" key="2">
    <source>
        <dbReference type="ARBA" id="ARBA00008124"/>
    </source>
</evidence>
<proteinExistence type="inferred from homology"/>
<name>A0A6J8E4M4_MYTCO</name>
<evidence type="ECO:0000256" key="7">
    <source>
        <dbReference type="ARBA" id="ARBA00023034"/>
    </source>
</evidence>
<protein>
    <submittedName>
        <fullName evidence="12">GAL3ST1</fullName>
        <ecNumber evidence="12">2.8.2.11</ecNumber>
    </submittedName>
</protein>
<evidence type="ECO:0000256" key="6">
    <source>
        <dbReference type="ARBA" id="ARBA00022989"/>
    </source>
</evidence>
<dbReference type="GO" id="GO:0009247">
    <property type="term" value="P:glycolipid biosynthetic process"/>
    <property type="evidence" value="ECO:0007669"/>
    <property type="project" value="InterPro"/>
</dbReference>
<dbReference type="GO" id="GO:0000139">
    <property type="term" value="C:Golgi membrane"/>
    <property type="evidence" value="ECO:0007669"/>
    <property type="project" value="UniProtKB-SubCell"/>
</dbReference>
<keyword evidence="6 11" id="KW-1133">Transmembrane helix</keyword>
<feature type="transmembrane region" description="Helical" evidence="11">
    <location>
        <begin position="12"/>
        <end position="33"/>
    </location>
</feature>
<dbReference type="EMBL" id="CACVKT020008418">
    <property type="protein sequence ID" value="CAC5415337.1"/>
    <property type="molecule type" value="Genomic_DNA"/>
</dbReference>
<dbReference type="InterPro" id="IPR027417">
    <property type="entry name" value="P-loop_NTPase"/>
</dbReference>
<keyword evidence="9" id="KW-0325">Glycoprotein</keyword>
<evidence type="ECO:0000313" key="13">
    <source>
        <dbReference type="Proteomes" id="UP000507470"/>
    </source>
</evidence>
<organism evidence="12 13">
    <name type="scientific">Mytilus coruscus</name>
    <name type="common">Sea mussel</name>
    <dbReference type="NCBI Taxonomy" id="42192"/>
    <lineage>
        <taxon>Eukaryota</taxon>
        <taxon>Metazoa</taxon>
        <taxon>Spiralia</taxon>
        <taxon>Lophotrochozoa</taxon>
        <taxon>Mollusca</taxon>
        <taxon>Bivalvia</taxon>
        <taxon>Autobranchia</taxon>
        <taxon>Pteriomorphia</taxon>
        <taxon>Mytilida</taxon>
        <taxon>Mytiloidea</taxon>
        <taxon>Mytilidae</taxon>
        <taxon>Mytilinae</taxon>
        <taxon>Mytilus</taxon>
    </lineage>
</organism>
<reference evidence="12 13" key="1">
    <citation type="submission" date="2020-06" db="EMBL/GenBank/DDBJ databases">
        <authorList>
            <person name="Li R."/>
            <person name="Bekaert M."/>
        </authorList>
    </citation>
    <scope>NUCLEOTIDE SEQUENCE [LARGE SCALE GENOMIC DNA]</scope>
    <source>
        <strain evidence="13">wild</strain>
    </source>
</reference>
<keyword evidence="5" id="KW-0735">Signal-anchor</keyword>
<evidence type="ECO:0000256" key="11">
    <source>
        <dbReference type="SAM" id="Phobius"/>
    </source>
</evidence>
<keyword evidence="13" id="KW-1185">Reference proteome</keyword>
<evidence type="ECO:0000256" key="4">
    <source>
        <dbReference type="ARBA" id="ARBA00022692"/>
    </source>
</evidence>
<evidence type="ECO:0000256" key="9">
    <source>
        <dbReference type="ARBA" id="ARBA00023180"/>
    </source>
</evidence>
<dbReference type="Proteomes" id="UP000507470">
    <property type="component" value="Unassembled WGS sequence"/>
</dbReference>
<gene>
    <name evidence="12" type="ORF">MCOR_48040</name>
</gene>
<keyword evidence="7" id="KW-0333">Golgi apparatus</keyword>
<evidence type="ECO:0000256" key="8">
    <source>
        <dbReference type="ARBA" id="ARBA00023136"/>
    </source>
</evidence>
<evidence type="ECO:0000313" key="12">
    <source>
        <dbReference type="EMBL" id="CAC5415337.1"/>
    </source>
</evidence>
<dbReference type="EC" id="2.8.2.11" evidence="12"/>
<evidence type="ECO:0000256" key="10">
    <source>
        <dbReference type="SAM" id="MobiDB-lite"/>
    </source>
</evidence>
<dbReference type="SUPFAM" id="SSF52540">
    <property type="entry name" value="P-loop containing nucleoside triphosphate hydrolases"/>
    <property type="match status" value="1"/>
</dbReference>
<evidence type="ECO:0000256" key="5">
    <source>
        <dbReference type="ARBA" id="ARBA00022968"/>
    </source>
</evidence>
<comment type="subcellular location">
    <subcellularLocation>
        <location evidence="1">Golgi apparatus membrane</location>
        <topology evidence="1">Single-pass type II membrane protein</topology>
    </subcellularLocation>
</comment>
<dbReference type="PANTHER" id="PTHR14647">
    <property type="entry name" value="GALACTOSE-3-O-SULFOTRANSFERASE"/>
    <property type="match status" value="1"/>
</dbReference>
<dbReference type="Pfam" id="PF06990">
    <property type="entry name" value="Gal-3-0_sulfotr"/>
    <property type="match status" value="1"/>
</dbReference>
<keyword evidence="8 11" id="KW-0472">Membrane</keyword>
<dbReference type="Gene3D" id="3.40.50.300">
    <property type="entry name" value="P-loop containing nucleotide triphosphate hydrolases"/>
    <property type="match status" value="1"/>
</dbReference>
<evidence type="ECO:0000256" key="1">
    <source>
        <dbReference type="ARBA" id="ARBA00004323"/>
    </source>
</evidence>
<sequence length="420" mass="49926">MINTGRKFNKSFILFMKALLIGAGFQLLLYVYVSNFTKKDYISMENHYTVKSEYRMEVCTEKRNFVFIKCMKCATETMATIIRRFGYKRVLNFVLPVKNNIYLGWPYIIEKSDYRPSKWPYNIIFEHSVYNYSVMSALMPNDTVYITSIREPWSRLVSSFQYFHIGDIADVPANNFTEYVRNIEKYDKVFSDPKKHKLRGCIPDNFSLVQNLQGHCLGMPLGFPERRRDISKNLTAVKEFINHIEKQFSLVMIVEYMYESLILLKRMMCWSLQDILHHVSNVLGVKQNYIKGDNYHMYKNYSYIDFIIYDHFNATFWRKVKGQGQDFFDELDHFKLIQMLINQFCFVEGNTKPNGKFLTIPKSRFNGEFIFTSDECGLMSRYLLIDLREQYDRVEQPKKKDITGKWEEPPRGCSYPIPEH</sequence>
<feature type="region of interest" description="Disordered" evidence="10">
    <location>
        <begin position="398"/>
        <end position="420"/>
    </location>
</feature>